<keyword evidence="1" id="KW-0472">Membrane</keyword>
<keyword evidence="3" id="KW-1185">Reference proteome</keyword>
<sequence>MATASPPLPPGDAVVETFPAKRQLAIGGYVTLGTVVLAILGAVAGGLYVHSQLPVAVVAPIVLLLVPLAVGFVRLGTTGPVLTTTRLLLPNFLRGWQTIELADVCGVGLRYYLSPQSSTAEWRLLIWLDDGSRRFLQIGTVRRLGTWSTAFGAPKTEEEWRHEWDLLAASRAGRAARQIADRVRTVQGPGGIYERRHREISAAATRAETDYWSPDGRLGRLP</sequence>
<evidence type="ECO:0000313" key="2">
    <source>
        <dbReference type="EMBL" id="NYJ06576.1"/>
    </source>
</evidence>
<name>A0A853CH48_9ACTN</name>
<accession>A0A853CH48</accession>
<organism evidence="2 3">
    <name type="scientific">Petropleomorpha daqingensis</name>
    <dbReference type="NCBI Taxonomy" id="2026353"/>
    <lineage>
        <taxon>Bacteria</taxon>
        <taxon>Bacillati</taxon>
        <taxon>Actinomycetota</taxon>
        <taxon>Actinomycetes</taxon>
        <taxon>Geodermatophilales</taxon>
        <taxon>Geodermatophilaceae</taxon>
        <taxon>Petropleomorpha</taxon>
    </lineage>
</organism>
<dbReference type="AlphaFoldDB" id="A0A853CH48"/>
<dbReference type="RefSeq" id="WP_179717788.1">
    <property type="nucleotide sequence ID" value="NZ_JACBZT010000001.1"/>
</dbReference>
<evidence type="ECO:0000313" key="3">
    <source>
        <dbReference type="Proteomes" id="UP000541969"/>
    </source>
</evidence>
<proteinExistence type="predicted"/>
<dbReference type="EMBL" id="JACBZT010000001">
    <property type="protein sequence ID" value="NYJ06576.1"/>
    <property type="molecule type" value="Genomic_DNA"/>
</dbReference>
<feature type="transmembrane region" description="Helical" evidence="1">
    <location>
        <begin position="55"/>
        <end position="76"/>
    </location>
</feature>
<keyword evidence="1" id="KW-0812">Transmembrane</keyword>
<protein>
    <submittedName>
        <fullName evidence="2">Uncharacterized protein</fullName>
    </submittedName>
</protein>
<reference evidence="2 3" key="1">
    <citation type="submission" date="2020-07" db="EMBL/GenBank/DDBJ databases">
        <title>Sequencing the genomes of 1000 actinobacteria strains.</title>
        <authorList>
            <person name="Klenk H.-P."/>
        </authorList>
    </citation>
    <scope>NUCLEOTIDE SEQUENCE [LARGE SCALE GENOMIC DNA]</scope>
    <source>
        <strain evidence="2 3">DSM 104001</strain>
    </source>
</reference>
<dbReference type="Proteomes" id="UP000541969">
    <property type="component" value="Unassembled WGS sequence"/>
</dbReference>
<evidence type="ECO:0000256" key="1">
    <source>
        <dbReference type="SAM" id="Phobius"/>
    </source>
</evidence>
<keyword evidence="1" id="KW-1133">Transmembrane helix</keyword>
<comment type="caution">
    <text evidence="2">The sequence shown here is derived from an EMBL/GenBank/DDBJ whole genome shotgun (WGS) entry which is preliminary data.</text>
</comment>
<feature type="transmembrane region" description="Helical" evidence="1">
    <location>
        <begin position="26"/>
        <end position="49"/>
    </location>
</feature>
<gene>
    <name evidence="2" type="ORF">GGQ55_002854</name>
</gene>